<dbReference type="InterPro" id="IPR045864">
    <property type="entry name" value="aa-tRNA-synth_II/BPL/LPL"/>
</dbReference>
<dbReference type="InterPro" id="IPR013196">
    <property type="entry name" value="HTH_11"/>
</dbReference>
<dbReference type="GO" id="GO:0004077">
    <property type="term" value="F:biotin--[biotin carboxyl-carrier protein] ligase activity"/>
    <property type="evidence" value="ECO:0007669"/>
    <property type="project" value="UniProtKB-UniRule"/>
</dbReference>
<evidence type="ECO:0000259" key="3">
    <source>
        <dbReference type="PROSITE" id="PS51733"/>
    </source>
</evidence>
<keyword evidence="2" id="KW-0547">Nucleotide-binding</keyword>
<dbReference type="NCBIfam" id="TIGR00121">
    <property type="entry name" value="birA_ligase"/>
    <property type="match status" value="1"/>
</dbReference>
<keyword evidence="2" id="KW-0067">ATP-binding</keyword>
<comment type="catalytic activity">
    <reaction evidence="2">
        <text>biotin + L-lysyl-[protein] + ATP = N(6)-biotinyl-L-lysyl-[protein] + AMP + diphosphate + H(+)</text>
        <dbReference type="Rhea" id="RHEA:11756"/>
        <dbReference type="Rhea" id="RHEA-COMP:9752"/>
        <dbReference type="Rhea" id="RHEA-COMP:10505"/>
        <dbReference type="ChEBI" id="CHEBI:15378"/>
        <dbReference type="ChEBI" id="CHEBI:29969"/>
        <dbReference type="ChEBI" id="CHEBI:30616"/>
        <dbReference type="ChEBI" id="CHEBI:33019"/>
        <dbReference type="ChEBI" id="CHEBI:57586"/>
        <dbReference type="ChEBI" id="CHEBI:83144"/>
        <dbReference type="ChEBI" id="CHEBI:456215"/>
        <dbReference type="EC" id="6.3.4.15"/>
    </reaction>
</comment>
<dbReference type="CDD" id="cd16442">
    <property type="entry name" value="BPL"/>
    <property type="match status" value="1"/>
</dbReference>
<reference evidence="4 5" key="1">
    <citation type="submission" date="2019-11" db="EMBL/GenBank/DDBJ databases">
        <title>Draft genome sequence of Blautia luti DSM 14534T, isolated from human stool.</title>
        <authorList>
            <person name="Ortiz R."/>
            <person name="Melis-Arcos F."/>
            <person name="Covarrubias P."/>
            <person name="Cardenas J.P."/>
            <person name="Perez-Donoso J."/>
            <person name="Almonacid D."/>
        </authorList>
    </citation>
    <scope>NUCLEOTIDE SEQUENCE [LARGE SCALE GENOMIC DNA]</scope>
    <source>
        <strain evidence="4 5">DSM 14534</strain>
    </source>
</reference>
<dbReference type="InterPro" id="IPR036390">
    <property type="entry name" value="WH_DNA-bd_sf"/>
</dbReference>
<evidence type="ECO:0000256" key="1">
    <source>
        <dbReference type="ARBA" id="ARBA00022598"/>
    </source>
</evidence>
<evidence type="ECO:0000313" key="5">
    <source>
        <dbReference type="Proteomes" id="UP000437824"/>
    </source>
</evidence>
<keyword evidence="2" id="KW-0092">Biotin</keyword>
<feature type="domain" description="BPL/LPL catalytic" evidence="3">
    <location>
        <begin position="65"/>
        <end position="263"/>
    </location>
</feature>
<feature type="binding site" evidence="2">
    <location>
        <position position="186"/>
    </location>
    <ligand>
        <name>biotin</name>
        <dbReference type="ChEBI" id="CHEBI:57586"/>
    </ligand>
</feature>
<dbReference type="GO" id="GO:0016740">
    <property type="term" value="F:transferase activity"/>
    <property type="evidence" value="ECO:0007669"/>
    <property type="project" value="UniProtKB-ARBA"/>
</dbReference>
<keyword evidence="2" id="KW-0804">Transcription</keyword>
<dbReference type="InterPro" id="IPR004408">
    <property type="entry name" value="Biotin_CoA_COase_ligase"/>
</dbReference>
<dbReference type="EMBL" id="WMBC01000009">
    <property type="protein sequence ID" value="MTD61868.1"/>
    <property type="molecule type" value="Genomic_DNA"/>
</dbReference>
<dbReference type="SUPFAM" id="SSF55681">
    <property type="entry name" value="Class II aaRS and biotin synthetases"/>
    <property type="match status" value="1"/>
</dbReference>
<dbReference type="InterPro" id="IPR036388">
    <property type="entry name" value="WH-like_DNA-bd_sf"/>
</dbReference>
<keyword evidence="2" id="KW-0238">DNA-binding</keyword>
<dbReference type="EC" id="6.3.4.15" evidence="2"/>
<dbReference type="PROSITE" id="PS51733">
    <property type="entry name" value="BPL_LPL_CATALYTIC"/>
    <property type="match status" value="1"/>
</dbReference>
<gene>
    <name evidence="2" type="primary">birA</name>
    <name evidence="4" type="ORF">GKZ57_11535</name>
</gene>
<keyword evidence="2" id="KW-0805">Transcription regulation</keyword>
<feature type="binding site" evidence="2">
    <location>
        <position position="115"/>
    </location>
    <ligand>
        <name>biotin</name>
        <dbReference type="ChEBI" id="CHEBI:57586"/>
    </ligand>
</feature>
<dbReference type="GO" id="GO:0009249">
    <property type="term" value="P:protein lipoylation"/>
    <property type="evidence" value="ECO:0007669"/>
    <property type="project" value="UniProtKB-ARBA"/>
</dbReference>
<dbReference type="PANTHER" id="PTHR12835:SF5">
    <property type="entry name" value="BIOTIN--PROTEIN LIGASE"/>
    <property type="match status" value="1"/>
</dbReference>
<dbReference type="RefSeq" id="WP_118509687.1">
    <property type="nucleotide sequence ID" value="NZ_WMBC01000009.1"/>
</dbReference>
<proteinExistence type="inferred from homology"/>
<dbReference type="SUPFAM" id="SSF46785">
    <property type="entry name" value="Winged helix' DNA-binding domain"/>
    <property type="match status" value="1"/>
</dbReference>
<protein>
    <recommendedName>
        <fullName evidence="2">Bifunctional ligase/repressor BirA</fullName>
    </recommendedName>
    <alternativeName>
        <fullName evidence="2">Biotin--[acetyl-CoA-carboxylase] ligase</fullName>
        <ecNumber evidence="2">6.3.4.15</ecNumber>
    </alternativeName>
    <alternativeName>
        <fullName evidence="2">Biotin--protein ligase</fullName>
    </alternativeName>
    <alternativeName>
        <fullName evidence="2">Biotin-[acetyl-CoA carboxylase] synthetase</fullName>
    </alternativeName>
</protein>
<dbReference type="HAMAP" id="MF_00978">
    <property type="entry name" value="Bifunct_BirA"/>
    <property type="match status" value="1"/>
</dbReference>
<dbReference type="Proteomes" id="UP000437824">
    <property type="component" value="Unassembled WGS sequence"/>
</dbReference>
<dbReference type="Pfam" id="PF08279">
    <property type="entry name" value="HTH_11"/>
    <property type="match status" value="1"/>
</dbReference>
<evidence type="ECO:0000313" key="4">
    <source>
        <dbReference type="EMBL" id="MTD61868.1"/>
    </source>
</evidence>
<dbReference type="InterPro" id="IPR030855">
    <property type="entry name" value="Bifunct_BirA"/>
</dbReference>
<feature type="DNA-binding region" description="H-T-H motif" evidence="2">
    <location>
        <begin position="21"/>
        <end position="40"/>
    </location>
</feature>
<organism evidence="4 5">
    <name type="scientific">Blautia luti DSM 14534 = JCM 17040</name>
    <dbReference type="NCBI Taxonomy" id="649762"/>
    <lineage>
        <taxon>Bacteria</taxon>
        <taxon>Bacillati</taxon>
        <taxon>Bacillota</taxon>
        <taxon>Clostridia</taxon>
        <taxon>Lachnospirales</taxon>
        <taxon>Lachnospiraceae</taxon>
        <taxon>Blautia</taxon>
    </lineage>
</organism>
<dbReference type="Pfam" id="PF03099">
    <property type="entry name" value="BPL_LplA_LipB"/>
    <property type="match status" value="1"/>
</dbReference>
<dbReference type="AlphaFoldDB" id="A0A844GMR0"/>
<comment type="function">
    <text evidence="2">Acts both as a biotin--[acetyl-CoA-carboxylase] ligase and a repressor.</text>
</comment>
<accession>A0A844GMR0</accession>
<comment type="similarity">
    <text evidence="2">Belongs to the biotin--protein ligase family.</text>
</comment>
<dbReference type="InterPro" id="IPR004143">
    <property type="entry name" value="BPL_LPL_catalytic"/>
</dbReference>
<comment type="caution">
    <text evidence="4">The sequence shown here is derived from an EMBL/GenBank/DDBJ whole genome shotgun (WGS) entry which is preliminary data.</text>
</comment>
<dbReference type="Gene3D" id="1.10.10.10">
    <property type="entry name" value="Winged helix-like DNA-binding domain superfamily/Winged helix DNA-binding domain"/>
    <property type="match status" value="1"/>
</dbReference>
<dbReference type="GO" id="GO:0005737">
    <property type="term" value="C:cytoplasm"/>
    <property type="evidence" value="ECO:0007669"/>
    <property type="project" value="TreeGrafter"/>
</dbReference>
<dbReference type="PANTHER" id="PTHR12835">
    <property type="entry name" value="BIOTIN PROTEIN LIGASE"/>
    <property type="match status" value="1"/>
</dbReference>
<sequence length="322" mass="35531">MTVKSSLLEMLEKNKGEVLSGERIAGTLGCTRAAVWKAVKSLREEGYHIEAGPNKGYMLAKDTNRLSQEGIRLFLDDPDVRIDIYDELESTNQTAKKEAMMGEAGHGAFVIARSQTAGRGRRGREFYSPADAGLYMSVILKPQGTIHDSLLITTAAAVAVYRAVEQICGIRLDIKWVNDLFYQGRKVCGILTEAVTDFESGDIEFVVVGMGLNICLEPELLPESLKEVAGALYQDQEEAEQTDRNRLAAMIVNELRKETKDLKLSPDYVAHNMILGHQITITDGTSVRKAEALEICPDGRLKVREENGEETIFSFGEVSVAL</sequence>
<dbReference type="GO" id="GO:0006355">
    <property type="term" value="P:regulation of DNA-templated transcription"/>
    <property type="evidence" value="ECO:0007669"/>
    <property type="project" value="UniProtKB-UniRule"/>
</dbReference>
<dbReference type="GO" id="GO:0005524">
    <property type="term" value="F:ATP binding"/>
    <property type="evidence" value="ECO:0007669"/>
    <property type="project" value="UniProtKB-UniRule"/>
</dbReference>
<dbReference type="Gene3D" id="3.30.930.10">
    <property type="entry name" value="Bira Bifunctional Protein, Domain 2"/>
    <property type="match status" value="1"/>
</dbReference>
<feature type="binding site" evidence="2">
    <location>
        <begin position="90"/>
        <end position="92"/>
    </location>
    <ligand>
        <name>biotin</name>
        <dbReference type="ChEBI" id="CHEBI:57586"/>
    </ligand>
</feature>
<evidence type="ECO:0000256" key="2">
    <source>
        <dbReference type="HAMAP-Rule" id="MF_00978"/>
    </source>
</evidence>
<name>A0A844GMR0_9FIRM</name>
<keyword evidence="2" id="KW-0678">Repressor</keyword>
<keyword evidence="1 2" id="KW-0436">Ligase</keyword>
<feature type="binding site" evidence="2">
    <location>
        <begin position="119"/>
        <end position="121"/>
    </location>
    <ligand>
        <name>biotin</name>
        <dbReference type="ChEBI" id="CHEBI:57586"/>
    </ligand>
</feature>
<dbReference type="GO" id="GO:0003677">
    <property type="term" value="F:DNA binding"/>
    <property type="evidence" value="ECO:0007669"/>
    <property type="project" value="UniProtKB-UniRule"/>
</dbReference>